<evidence type="ECO:0000256" key="4">
    <source>
        <dbReference type="SAM" id="SignalP"/>
    </source>
</evidence>
<dbReference type="Pfam" id="PF07715">
    <property type="entry name" value="Plug"/>
    <property type="match status" value="1"/>
</dbReference>
<keyword evidence="4" id="KW-0732">Signal</keyword>
<feature type="signal peptide" evidence="4">
    <location>
        <begin position="1"/>
        <end position="20"/>
    </location>
</feature>
<evidence type="ECO:0000259" key="5">
    <source>
        <dbReference type="Pfam" id="PF07715"/>
    </source>
</evidence>
<dbReference type="InterPro" id="IPR037066">
    <property type="entry name" value="Plug_dom_sf"/>
</dbReference>
<keyword evidence="3" id="KW-0998">Cell outer membrane</keyword>
<dbReference type="InterPro" id="IPR012910">
    <property type="entry name" value="Plug_dom"/>
</dbReference>
<dbReference type="InterPro" id="IPR008969">
    <property type="entry name" value="CarboxyPept-like_regulatory"/>
</dbReference>
<dbReference type="Gene3D" id="2.170.130.10">
    <property type="entry name" value="TonB-dependent receptor, plug domain"/>
    <property type="match status" value="1"/>
</dbReference>
<dbReference type="InterPro" id="IPR036942">
    <property type="entry name" value="Beta-barrel_TonB_sf"/>
</dbReference>
<dbReference type="Proteomes" id="UP000762110">
    <property type="component" value="Unassembled WGS sequence"/>
</dbReference>
<sequence>MRIRLTLVLLFSFLSFSVLAQNAIIKGKITNSFTNQPIAGVTVSIQGKTNNAISDSLGNYNLANLVPGVYNLKFNFIGYKSKSVFDIEVNNAKPTVLDVALETEVSTLDEVVIQKARFIKPVESPLSLRTIGATEIKRNPGGNRDISKVIQSLPGVSAPVSYRNDIIIRGGAPNENRFYLDGVEIPNINHFTTQGSSGGPVGLINVDFIKEVDFYSGAFPAARGNALSSVFEFKQKDGNSDKMGASLTVGSSDFAIVADGPMSKKTTYMASYRLSYLQGLFKVLGLPFLPSYQDFQFKLKTKFNTKNELTILGLGALDKAVLNFNTEKTESNLYTLANLPENKQDNYTIGAVYKMYREKGFSTVVLSRNYLNNKAYKFQDNDQSKTQVLDYHSTETENKMRVENSSREGKYKINFGAGIETADYTTNSLQFLPGGVEGYVSAINFIKYGAFAQVSAPYLGEKLNLSFGVRFDGNTFNSKGENPLKTLSPRFSASYNFNEKISFNFNTGIYYQLPAYTVLGFRNNTGGPLVNTNVNYIRSAQLIAGFEYNTLKNTKITIEGFYKSYSRYPMVKIFGDVIPLANLGADFGVVGNKPVVGETDGRSYGLEFFAQQRLNKGFYGIFALTLFRSEFKDKLNEYIQSSWNNRYILSMTAGKIFKKNWEVGAKFRLGGGTPYTPYDIAYSSLKSNYSIFPQGVPDYDRLNSNRLKGFYQLDVRVDKKYPFKKFNLNVYLDIQNLTYNKYETQQQLVLDRDINGNAQDATGDPSRFKTKLLKNTSGNILPTIGVIFEL</sequence>
<evidence type="ECO:0000313" key="7">
    <source>
        <dbReference type="Proteomes" id="UP000762110"/>
    </source>
</evidence>
<keyword evidence="2" id="KW-0472">Membrane</keyword>
<evidence type="ECO:0000256" key="1">
    <source>
        <dbReference type="ARBA" id="ARBA00004442"/>
    </source>
</evidence>
<reference evidence="6 7" key="1">
    <citation type="submission" date="2020-05" db="EMBL/GenBank/DDBJ databases">
        <title>Description of Pedobacter foliorum sp. nov.</title>
        <authorList>
            <person name="Qi S."/>
            <person name="Carlier A."/>
            <person name="Cnockaert M."/>
            <person name="Vandamme P."/>
        </authorList>
    </citation>
    <scope>NUCLEOTIDE SEQUENCE [LARGE SCALE GENOMIC DNA]</scope>
    <source>
        <strain evidence="6 7">LMG 31300</strain>
    </source>
</reference>
<keyword evidence="6" id="KW-0675">Receptor</keyword>
<dbReference type="SUPFAM" id="SSF49464">
    <property type="entry name" value="Carboxypeptidase regulatory domain-like"/>
    <property type="match status" value="1"/>
</dbReference>
<dbReference type="EMBL" id="JABMKV010000003">
    <property type="protein sequence ID" value="NQX32502.1"/>
    <property type="molecule type" value="Genomic_DNA"/>
</dbReference>
<feature type="chain" id="PRO_5045696943" evidence="4">
    <location>
        <begin position="21"/>
        <end position="790"/>
    </location>
</feature>
<evidence type="ECO:0000256" key="2">
    <source>
        <dbReference type="ARBA" id="ARBA00023136"/>
    </source>
</evidence>
<accession>A0ABX2DEN2</accession>
<name>A0ABX2DEN2_9SPHI</name>
<protein>
    <submittedName>
        <fullName evidence="6">TonB-dependent receptor</fullName>
    </submittedName>
</protein>
<dbReference type="RefSeq" id="WP_173272645.1">
    <property type="nucleotide sequence ID" value="NZ_JABMKV010000003.1"/>
</dbReference>
<dbReference type="Pfam" id="PF13715">
    <property type="entry name" value="CarbopepD_reg_2"/>
    <property type="match status" value="1"/>
</dbReference>
<gene>
    <name evidence="6" type="ORF">HQN85_12240</name>
</gene>
<evidence type="ECO:0000313" key="6">
    <source>
        <dbReference type="EMBL" id="NQX32502.1"/>
    </source>
</evidence>
<dbReference type="SUPFAM" id="SSF56935">
    <property type="entry name" value="Porins"/>
    <property type="match status" value="1"/>
</dbReference>
<evidence type="ECO:0000256" key="3">
    <source>
        <dbReference type="ARBA" id="ARBA00023237"/>
    </source>
</evidence>
<organism evidence="6 7">
    <name type="scientific">Pedobacter boryungensis</name>
    <dbReference type="NCBI Taxonomy" id="869962"/>
    <lineage>
        <taxon>Bacteria</taxon>
        <taxon>Pseudomonadati</taxon>
        <taxon>Bacteroidota</taxon>
        <taxon>Sphingobacteriia</taxon>
        <taxon>Sphingobacteriales</taxon>
        <taxon>Sphingobacteriaceae</taxon>
        <taxon>Pedobacter</taxon>
    </lineage>
</organism>
<dbReference type="Gene3D" id="2.40.170.20">
    <property type="entry name" value="TonB-dependent receptor, beta-barrel domain"/>
    <property type="match status" value="1"/>
</dbReference>
<comment type="subcellular location">
    <subcellularLocation>
        <location evidence="1">Cell outer membrane</location>
    </subcellularLocation>
</comment>
<feature type="domain" description="TonB-dependent receptor plug" evidence="5">
    <location>
        <begin position="122"/>
        <end position="224"/>
    </location>
</feature>
<comment type="caution">
    <text evidence="6">The sequence shown here is derived from an EMBL/GenBank/DDBJ whole genome shotgun (WGS) entry which is preliminary data.</text>
</comment>
<proteinExistence type="predicted"/>
<keyword evidence="7" id="KW-1185">Reference proteome</keyword>
<dbReference type="Gene3D" id="2.60.40.1120">
    <property type="entry name" value="Carboxypeptidase-like, regulatory domain"/>
    <property type="match status" value="1"/>
</dbReference>